<dbReference type="Proteomes" id="UP000220639">
    <property type="component" value="Unassembled WGS sequence"/>
</dbReference>
<dbReference type="EMBL" id="FZTC01000019">
    <property type="protein sequence ID" value="SNU35329.1"/>
    <property type="molecule type" value="Genomic_DNA"/>
</dbReference>
<proteinExistence type="predicted"/>
<dbReference type="AlphaFoldDB" id="A0A285B2Y7"/>
<organism evidence="1 2">
    <name type="scientific">Klebsiella grimontii</name>
    <dbReference type="NCBI Taxonomy" id="2058152"/>
    <lineage>
        <taxon>Bacteria</taxon>
        <taxon>Pseudomonadati</taxon>
        <taxon>Pseudomonadota</taxon>
        <taxon>Gammaproteobacteria</taxon>
        <taxon>Enterobacterales</taxon>
        <taxon>Enterobacteriaceae</taxon>
        <taxon>Klebsiella/Raoultella group</taxon>
        <taxon>Klebsiella</taxon>
    </lineage>
</organism>
<gene>
    <name evidence="1" type="ORF">KOSB73_260053</name>
</gene>
<name>A0A285B2Y7_9ENTR</name>
<evidence type="ECO:0000313" key="2">
    <source>
        <dbReference type="Proteomes" id="UP000220639"/>
    </source>
</evidence>
<evidence type="ECO:0000313" key="1">
    <source>
        <dbReference type="EMBL" id="SNU35329.1"/>
    </source>
</evidence>
<reference evidence="2" key="1">
    <citation type="submission" date="2017-08" db="EMBL/GenBank/DDBJ databases">
        <authorList>
            <person name="Brisse S."/>
        </authorList>
    </citation>
    <scope>NUCLEOTIDE SEQUENCE [LARGE SCALE GENOMIC DNA]</scope>
    <source>
        <strain evidence="2">06D021</strain>
    </source>
</reference>
<protein>
    <submittedName>
        <fullName evidence="1">Uncharacterized protein</fullName>
    </submittedName>
</protein>
<sequence length="59" mass="6889">MQEDFLRDSTIHKAGADIFMNCISSSLVKINDLRYFDGLINDNINHLFYQNAEMSYQNI</sequence>
<accession>A0A285B2Y7</accession>